<protein>
    <recommendedName>
        <fullName evidence="4">Lipoprotein</fullName>
    </recommendedName>
</protein>
<sequence length="408" mass="44749">MKYRLFPLLLLVLLILAGCGGEAPTATDQPWALEVEYGDSGVTAAVWEYQWNLRGEDGVSATDAQGTDPLGQLSQIPFVNKSKTGTLKLKFAIQPESLTVACYTNADGYGEAVTVEPSGKDNAVPVPAEAGSYLFGVTAQWSETEEAQAWGSSTYYFRYLPEGDTGEQVGELSLYRLLKLGPDDLFGVEFFHNGESAQKTVTTVADKTAVLEFLQQNLSTDFTQIATPTLEAEFVLRLAVTDGSQLTIGYIPLSEGAGILLSGVPYAAGEMDLQSLWDSLGAQPVSLEAQAPEDVLETSEEDPGETLDDNFRYGYLRAMEGQVTVDEIDWIEDADAPNGYRIEPGETGQTYPLAADCQFWILQNHFKPFCRVEADTLWEWAQTTGWDVPFRLYFKDGAVVAIVEQYRP</sequence>
<evidence type="ECO:0008006" key="4">
    <source>
        <dbReference type="Google" id="ProtNLM"/>
    </source>
</evidence>
<name>A0A9D1DFH5_9FIRM</name>
<reference evidence="2" key="2">
    <citation type="journal article" date="2021" name="PeerJ">
        <title>Extensive microbial diversity within the chicken gut microbiome revealed by metagenomics and culture.</title>
        <authorList>
            <person name="Gilroy R."/>
            <person name="Ravi A."/>
            <person name="Getino M."/>
            <person name="Pursley I."/>
            <person name="Horton D.L."/>
            <person name="Alikhan N.F."/>
            <person name="Baker D."/>
            <person name="Gharbi K."/>
            <person name="Hall N."/>
            <person name="Watson M."/>
            <person name="Adriaenssens E.M."/>
            <person name="Foster-Nyarko E."/>
            <person name="Jarju S."/>
            <person name="Secka A."/>
            <person name="Antonio M."/>
            <person name="Oren A."/>
            <person name="Chaudhuri R.R."/>
            <person name="La Ragione R."/>
            <person name="Hildebrand F."/>
            <person name="Pallen M.J."/>
        </authorList>
    </citation>
    <scope>NUCLEOTIDE SEQUENCE</scope>
    <source>
        <strain evidence="2">ChiBcec15-4380</strain>
    </source>
</reference>
<proteinExistence type="predicted"/>
<accession>A0A9D1DFH5</accession>
<dbReference type="Proteomes" id="UP000824239">
    <property type="component" value="Unassembled WGS sequence"/>
</dbReference>
<dbReference type="EMBL" id="DVHE01000002">
    <property type="protein sequence ID" value="HIR49708.1"/>
    <property type="molecule type" value="Genomic_DNA"/>
</dbReference>
<dbReference type="PROSITE" id="PS51257">
    <property type="entry name" value="PROKAR_LIPOPROTEIN"/>
    <property type="match status" value="1"/>
</dbReference>
<reference evidence="2" key="1">
    <citation type="submission" date="2020-10" db="EMBL/GenBank/DDBJ databases">
        <authorList>
            <person name="Gilroy R."/>
        </authorList>
    </citation>
    <scope>NUCLEOTIDE SEQUENCE</scope>
    <source>
        <strain evidence="2">ChiBcec15-4380</strain>
    </source>
</reference>
<feature type="signal peptide" evidence="1">
    <location>
        <begin position="1"/>
        <end position="23"/>
    </location>
</feature>
<gene>
    <name evidence="2" type="ORF">IAA53_00235</name>
</gene>
<comment type="caution">
    <text evidence="2">The sequence shown here is derived from an EMBL/GenBank/DDBJ whole genome shotgun (WGS) entry which is preliminary data.</text>
</comment>
<evidence type="ECO:0000256" key="1">
    <source>
        <dbReference type="SAM" id="SignalP"/>
    </source>
</evidence>
<organism evidence="2 3">
    <name type="scientific">Candidatus Avoscillospira avicola</name>
    <dbReference type="NCBI Taxonomy" id="2840706"/>
    <lineage>
        <taxon>Bacteria</taxon>
        <taxon>Bacillati</taxon>
        <taxon>Bacillota</taxon>
        <taxon>Clostridia</taxon>
        <taxon>Eubacteriales</taxon>
        <taxon>Oscillospiraceae</taxon>
        <taxon>Oscillospiraceae incertae sedis</taxon>
        <taxon>Candidatus Avoscillospira</taxon>
    </lineage>
</organism>
<dbReference type="AlphaFoldDB" id="A0A9D1DFH5"/>
<evidence type="ECO:0000313" key="3">
    <source>
        <dbReference type="Proteomes" id="UP000824239"/>
    </source>
</evidence>
<feature type="chain" id="PRO_5039214804" description="Lipoprotein" evidence="1">
    <location>
        <begin position="24"/>
        <end position="408"/>
    </location>
</feature>
<evidence type="ECO:0000313" key="2">
    <source>
        <dbReference type="EMBL" id="HIR49708.1"/>
    </source>
</evidence>
<keyword evidence="1" id="KW-0732">Signal</keyword>